<feature type="domain" description="BD-FAE-like" evidence="2">
    <location>
        <begin position="26"/>
        <end position="130"/>
    </location>
</feature>
<dbReference type="SUPFAM" id="SSF53474">
    <property type="entry name" value="alpha/beta-Hydrolases"/>
    <property type="match status" value="1"/>
</dbReference>
<dbReference type="EMBL" id="JAWJAV010000006">
    <property type="protein sequence ID" value="MDV2621864.1"/>
    <property type="molecule type" value="Genomic_DNA"/>
</dbReference>
<organism evidence="3 4">
    <name type="scientific">Pediococcus acidilactici</name>
    <dbReference type="NCBI Taxonomy" id="1254"/>
    <lineage>
        <taxon>Bacteria</taxon>
        <taxon>Bacillati</taxon>
        <taxon>Bacillota</taxon>
        <taxon>Bacilli</taxon>
        <taxon>Lactobacillales</taxon>
        <taxon>Lactobacillaceae</taxon>
        <taxon>Pediococcus</taxon>
        <taxon>Pediococcus acidilactici group</taxon>
    </lineage>
</organism>
<dbReference type="Proteomes" id="UP001280897">
    <property type="component" value="Unassembled WGS sequence"/>
</dbReference>
<gene>
    <name evidence="3" type="ORF">R0G89_08990</name>
</gene>
<evidence type="ECO:0000313" key="4">
    <source>
        <dbReference type="Proteomes" id="UP001280897"/>
    </source>
</evidence>
<protein>
    <submittedName>
        <fullName evidence="3">Alpha/beta hydrolase</fullName>
    </submittedName>
</protein>
<dbReference type="RefSeq" id="WP_008842185.1">
    <property type="nucleotide sequence ID" value="NZ_CP050079.1"/>
</dbReference>
<dbReference type="PANTHER" id="PTHR48081:SF6">
    <property type="entry name" value="PEPTIDASE S9 PROLYL OLIGOPEPTIDASE CATALYTIC DOMAIN-CONTAINING PROTEIN"/>
    <property type="match status" value="1"/>
</dbReference>
<dbReference type="Pfam" id="PF20434">
    <property type="entry name" value="BD-FAE"/>
    <property type="match status" value="1"/>
</dbReference>
<evidence type="ECO:0000313" key="3">
    <source>
        <dbReference type="EMBL" id="MDV2621864.1"/>
    </source>
</evidence>
<dbReference type="PANTHER" id="PTHR48081">
    <property type="entry name" value="AB HYDROLASE SUPERFAMILY PROTEIN C4A8.06C"/>
    <property type="match status" value="1"/>
</dbReference>
<dbReference type="InterPro" id="IPR049492">
    <property type="entry name" value="BD-FAE-like_dom"/>
</dbReference>
<name>A0AAW8YIF4_PEDAC</name>
<dbReference type="Gene3D" id="3.40.50.1820">
    <property type="entry name" value="alpha/beta hydrolase"/>
    <property type="match status" value="1"/>
</dbReference>
<dbReference type="InterPro" id="IPR029058">
    <property type="entry name" value="AB_hydrolase_fold"/>
</dbReference>
<dbReference type="GO" id="GO:0016787">
    <property type="term" value="F:hydrolase activity"/>
    <property type="evidence" value="ECO:0007669"/>
    <property type="project" value="UniProtKB-KW"/>
</dbReference>
<keyword evidence="1 3" id="KW-0378">Hydrolase</keyword>
<dbReference type="InterPro" id="IPR050300">
    <property type="entry name" value="GDXG_lipolytic_enzyme"/>
</dbReference>
<reference evidence="3" key="1">
    <citation type="journal article" date="2023" name="PeerJ">
        <title>Selection and evaluation of lactic acid bacteria from chicken feces in Thailand as potential probiotics.</title>
        <authorList>
            <person name="Khurajog B."/>
            <person name="Disastra Y."/>
            <person name="Lawwyne L.D."/>
            <person name="Sirichokchatchawan W."/>
            <person name="Niyomtham W."/>
            <person name="Yindee J."/>
            <person name="Hampson D.J."/>
            <person name="Prapasarakul N."/>
        </authorList>
    </citation>
    <scope>NUCLEOTIDE SEQUENCE</scope>
    <source>
        <strain evidence="3">BF9</strain>
    </source>
</reference>
<reference evidence="3" key="2">
    <citation type="submission" date="2023-10" db="EMBL/GenBank/DDBJ databases">
        <authorList>
            <person name="Khurajog B."/>
        </authorList>
    </citation>
    <scope>NUCLEOTIDE SEQUENCE</scope>
    <source>
        <strain evidence="3">BF9</strain>
    </source>
</reference>
<comment type="caution">
    <text evidence="3">The sequence shown here is derived from an EMBL/GenBank/DDBJ whole genome shotgun (WGS) entry which is preliminary data.</text>
</comment>
<sequence length="323" mass="35942">MTSLRKGVPIIKKSNYVFDESANTGMTVYLQMDLSAPRPLILIIPGGGYNFCSEREAEPVALAFLAKGYHAAVLRYHVGEFRDFQAALNDGQLALQQIKQIASNAAIEVDKIAVVGFSAGGHLAAAMSTMLSEKPSLCVLGYPAILDSFAEVMRVQAPSLDQQVTATTPPTFLFTTFQDNVVPVENSLLYLRALEEHDVLFEAHIFQEGKHGLSLGTPAVGKNDPRFAQWFDLCCEWMEINWQKTSKPAEYPDVLAMPVGELMRNVANKKILLEYFPVWQDRSRYKIVRKFNLTELHEVAPQIFNATILQQLQSKLTMGEGAN</sequence>
<accession>A0AAW8YIF4</accession>
<dbReference type="GeneID" id="57365572"/>
<proteinExistence type="predicted"/>
<evidence type="ECO:0000259" key="2">
    <source>
        <dbReference type="Pfam" id="PF20434"/>
    </source>
</evidence>
<evidence type="ECO:0000256" key="1">
    <source>
        <dbReference type="ARBA" id="ARBA00022801"/>
    </source>
</evidence>
<dbReference type="AlphaFoldDB" id="A0AAW8YIF4"/>